<dbReference type="EMBL" id="AP021875">
    <property type="protein sequence ID" value="BBO75317.1"/>
    <property type="molecule type" value="Genomic_DNA"/>
</dbReference>
<evidence type="ECO:0000313" key="1">
    <source>
        <dbReference type="EMBL" id="BBO75317.1"/>
    </source>
</evidence>
<name>A0A5K7ZGT8_9BACT</name>
<dbReference type="RefSeq" id="WP_155304249.1">
    <property type="nucleotide sequence ID" value="NZ_AP021875.1"/>
</dbReference>
<dbReference type="AlphaFoldDB" id="A0A5K7ZGT8"/>
<keyword evidence="2" id="KW-1185">Reference proteome</keyword>
<gene>
    <name evidence="1" type="ORF">DSCW_27340</name>
</gene>
<dbReference type="KEGG" id="dwd:DSCW_27340"/>
<dbReference type="Proteomes" id="UP000427769">
    <property type="component" value="Chromosome"/>
</dbReference>
<protein>
    <recommendedName>
        <fullName evidence="3">Toxin RelE</fullName>
    </recommendedName>
</protein>
<sequence>MIQRIHLDPKLEKILAGLRKGDSRRNRVADRVEAIIAEAKRGQLPPEEVAAFTRNGEARIRGARKYDLGAGYRLITLKQSEDLYLLFVGTHDECDRWVDNNRVGLPLELIAERCRTISRAVSDDTSPMQPCLQNCQEPEEDWIPPLSDQDLRVVFSGLLGNK</sequence>
<evidence type="ECO:0000313" key="2">
    <source>
        <dbReference type="Proteomes" id="UP000427769"/>
    </source>
</evidence>
<proteinExistence type="predicted"/>
<reference evidence="1 2" key="1">
    <citation type="submission" date="2019-11" db="EMBL/GenBank/DDBJ databases">
        <title>Comparative genomics of hydrocarbon-degrading Desulfosarcina strains.</title>
        <authorList>
            <person name="Watanabe M."/>
            <person name="Kojima H."/>
            <person name="Fukui M."/>
        </authorList>
    </citation>
    <scope>NUCLEOTIDE SEQUENCE [LARGE SCALE GENOMIC DNA]</scope>
    <source>
        <strain evidence="1 2">PP31</strain>
    </source>
</reference>
<dbReference type="OrthoDB" id="5420793at2"/>
<accession>A0A5K7ZGT8</accession>
<evidence type="ECO:0008006" key="3">
    <source>
        <dbReference type="Google" id="ProtNLM"/>
    </source>
</evidence>
<organism evidence="1 2">
    <name type="scientific">Desulfosarcina widdelii</name>
    <dbReference type="NCBI Taxonomy" id="947919"/>
    <lineage>
        <taxon>Bacteria</taxon>
        <taxon>Pseudomonadati</taxon>
        <taxon>Thermodesulfobacteriota</taxon>
        <taxon>Desulfobacteria</taxon>
        <taxon>Desulfobacterales</taxon>
        <taxon>Desulfosarcinaceae</taxon>
        <taxon>Desulfosarcina</taxon>
    </lineage>
</organism>